<dbReference type="Gene3D" id="3.40.50.720">
    <property type="entry name" value="NAD(P)-binding Rossmann-like Domain"/>
    <property type="match status" value="1"/>
</dbReference>
<evidence type="ECO:0000313" key="1">
    <source>
        <dbReference type="EMBL" id="MPN16821.1"/>
    </source>
</evidence>
<protein>
    <submittedName>
        <fullName evidence="1">N-acetyl-gamma-glutamyl-phosphate reductase</fullName>
        <ecNumber evidence="1">1.2.1.38</ecNumber>
    </submittedName>
</protein>
<gene>
    <name evidence="1" type="primary">argC_31</name>
    <name evidence="1" type="ORF">SDC9_164168</name>
</gene>
<dbReference type="EC" id="1.2.1.38" evidence="1"/>
<keyword evidence="1" id="KW-0560">Oxidoreductase</keyword>
<organism evidence="1">
    <name type="scientific">bioreactor metagenome</name>
    <dbReference type="NCBI Taxonomy" id="1076179"/>
    <lineage>
        <taxon>unclassified sequences</taxon>
        <taxon>metagenomes</taxon>
        <taxon>ecological metagenomes</taxon>
    </lineage>
</organism>
<proteinExistence type="predicted"/>
<dbReference type="AlphaFoldDB" id="A0A645FQY2"/>
<comment type="caution">
    <text evidence="1">The sequence shown here is derived from an EMBL/GenBank/DDBJ whole genome shotgun (WGS) entry which is preliminary data.</text>
</comment>
<reference evidence="1" key="1">
    <citation type="submission" date="2019-08" db="EMBL/GenBank/DDBJ databases">
        <authorList>
            <person name="Kucharzyk K."/>
            <person name="Murdoch R.W."/>
            <person name="Higgins S."/>
            <person name="Loffler F."/>
        </authorList>
    </citation>
    <scope>NUCLEOTIDE SEQUENCE</scope>
</reference>
<dbReference type="Gene3D" id="3.30.360.10">
    <property type="entry name" value="Dihydrodipicolinate Reductase, domain 2"/>
    <property type="match status" value="1"/>
</dbReference>
<name>A0A645FQY2_9ZZZZ</name>
<dbReference type="EMBL" id="VSSQ01063820">
    <property type="protein sequence ID" value="MPN16821.1"/>
    <property type="molecule type" value="Genomic_DNA"/>
</dbReference>
<sequence length="69" mass="7028">MSVAPYGGDEPVLFASAMAGTDRLKLEVAGNDQQITVTALFDNLGKGASGAAVQNMNLVLGFEEAAGLN</sequence>
<accession>A0A645FQY2</accession>
<dbReference type="GO" id="GO:0003942">
    <property type="term" value="F:N-acetyl-gamma-glutamyl-phosphate reductase activity"/>
    <property type="evidence" value="ECO:0007669"/>
    <property type="project" value="UniProtKB-EC"/>
</dbReference>